<name>A0AAU8G045_9MICO</name>
<dbReference type="RefSeq" id="WP_353708219.1">
    <property type="nucleotide sequence ID" value="NZ_CP159290.1"/>
</dbReference>
<feature type="region of interest" description="Disordered" evidence="1">
    <location>
        <begin position="44"/>
        <end position="92"/>
    </location>
</feature>
<proteinExistence type="predicted"/>
<evidence type="ECO:0000313" key="2">
    <source>
        <dbReference type="EMBL" id="XCH30243.1"/>
    </source>
</evidence>
<feature type="region of interest" description="Disordered" evidence="1">
    <location>
        <begin position="1"/>
        <end position="30"/>
    </location>
</feature>
<gene>
    <name evidence="2" type="ORF">ABRQ22_00660</name>
</gene>
<dbReference type="AlphaFoldDB" id="A0AAU8G045"/>
<reference evidence="2" key="1">
    <citation type="submission" date="2024-06" db="EMBL/GenBank/DDBJ databases">
        <title>Complete genome sequence of the cellulolytic actinobacterium, Cellulosimicrobium ES-005.</title>
        <authorList>
            <person name="Matthews C.T."/>
            <person name="Underwood K.D."/>
            <person name="Ghanchi K.M."/>
            <person name="Fields S.D."/>
            <person name="Gardner S.G."/>
        </authorList>
    </citation>
    <scope>NUCLEOTIDE SEQUENCE</scope>
    <source>
        <strain evidence="2">ES-005</strain>
    </source>
</reference>
<evidence type="ECO:0000256" key="1">
    <source>
        <dbReference type="SAM" id="MobiDB-lite"/>
    </source>
</evidence>
<sequence>MAKEPFLTTTDDEPGEGPDLPGTTSGDGRSTLARLLGEKRLLRVPAVPRPTLPRPSFSLPGPLGRRARGDVGQPAGQPAEQPGTRPGEHPVDLLEGGQAAVRGAVDPGADHGAGPDLDAALEDALVEALAADGAEADGGTGAGPADDGAFDEVVAEWVRRAIAAYPRPSYPLDREWDVSVQGVVRLVPYVPRFATAPLALLDRFGAVTIGPRRVGLDGKDVDWERVVEVRTAPAWTCLSAEALEVNIAQYVVALPPLPGRAWVLRKISELLLSLYLAVLPPEADGDDAVADAQALLGTAGVEGSVPDLPDDDAEAPGADVADTVADAPSDPMFDRVVTQVVYRRRFGTGEAQASTTSVLLQLALRGATDTIVRTAAERGVEVVHVRAEDTSVGSVVARAATWRRTALDLRERVGRRLGR</sequence>
<organism evidence="2">
    <name type="scientific">Cellulosimicrobium sp. ES-005</name>
    <dbReference type="NCBI Taxonomy" id="3163031"/>
    <lineage>
        <taxon>Bacteria</taxon>
        <taxon>Bacillati</taxon>
        <taxon>Actinomycetota</taxon>
        <taxon>Actinomycetes</taxon>
        <taxon>Micrococcales</taxon>
        <taxon>Promicromonosporaceae</taxon>
        <taxon>Cellulosimicrobium</taxon>
    </lineage>
</organism>
<protein>
    <submittedName>
        <fullName evidence="2">Uncharacterized protein</fullName>
    </submittedName>
</protein>
<dbReference type="EMBL" id="CP159290">
    <property type="protein sequence ID" value="XCH30243.1"/>
    <property type="molecule type" value="Genomic_DNA"/>
</dbReference>
<accession>A0AAU8G045</accession>